<dbReference type="AlphaFoldDB" id="A0A4Q2U4A6"/>
<keyword evidence="2" id="KW-0732">Signal</keyword>
<feature type="compositionally biased region" description="Low complexity" evidence="1">
    <location>
        <begin position="137"/>
        <end position="159"/>
    </location>
</feature>
<name>A0A4Q2U4A6_9HYPH</name>
<proteinExistence type="predicted"/>
<reference evidence="3 4" key="2">
    <citation type="submission" date="2019-02" db="EMBL/GenBank/DDBJ databases">
        <title>'Lichenibacterium ramalinii' gen. nov. sp. nov., 'Lichenibacterium minor' gen. nov. sp. nov.</title>
        <authorList>
            <person name="Pankratov T."/>
        </authorList>
    </citation>
    <scope>NUCLEOTIDE SEQUENCE [LARGE SCALE GENOMIC DNA]</scope>
    <source>
        <strain evidence="3 4">RmlP026</strain>
    </source>
</reference>
<sequence>MISLGAAVALASLAAAAAAPARADKIKNGTAVFSGLDKITGRIISFKATMGETVQFGSLQVTARACYTRPAKEAPLTDTFVEIDEVSTTHELKRIFSGWMFAASPGLHGLEHPIYDIWLTNCEQPGDTVVDAPQTADAEGAAAATAPADPGATPAGATPAPTPPPVAEAPKPRPKRVARPAPRPDPDAVAVQRQEPRQRFFPTSQYPTDLPSRDPAGGNGGN</sequence>
<dbReference type="Proteomes" id="UP000290759">
    <property type="component" value="Unassembled WGS sequence"/>
</dbReference>
<evidence type="ECO:0000313" key="4">
    <source>
        <dbReference type="Proteomes" id="UP000290759"/>
    </source>
</evidence>
<reference evidence="3 4" key="1">
    <citation type="submission" date="2018-12" db="EMBL/GenBank/DDBJ databases">
        <authorList>
            <person name="Grouzdev D.S."/>
            <person name="Krutkina M.S."/>
        </authorList>
    </citation>
    <scope>NUCLEOTIDE SEQUENCE [LARGE SCALE GENOMIC DNA]</scope>
    <source>
        <strain evidence="3 4">RmlP026</strain>
    </source>
</reference>
<evidence type="ECO:0000256" key="2">
    <source>
        <dbReference type="SAM" id="SignalP"/>
    </source>
</evidence>
<keyword evidence="4" id="KW-1185">Reference proteome</keyword>
<gene>
    <name evidence="3" type="ORF">D3273_18175</name>
</gene>
<dbReference type="OrthoDB" id="9810376at2"/>
<dbReference type="InterPro" id="IPR019225">
    <property type="entry name" value="DUF2155"/>
</dbReference>
<feature type="chain" id="PRO_5020606934" evidence="2">
    <location>
        <begin position="18"/>
        <end position="222"/>
    </location>
</feature>
<evidence type="ECO:0000313" key="3">
    <source>
        <dbReference type="EMBL" id="RYC30628.1"/>
    </source>
</evidence>
<accession>A0A4Q2U4A6</accession>
<protein>
    <submittedName>
        <fullName evidence="3">DUF2155 domain-containing protein</fullName>
    </submittedName>
</protein>
<feature type="region of interest" description="Disordered" evidence="1">
    <location>
        <begin position="137"/>
        <end position="222"/>
    </location>
</feature>
<dbReference type="EMBL" id="QYBB01000023">
    <property type="protein sequence ID" value="RYC30628.1"/>
    <property type="molecule type" value="Genomic_DNA"/>
</dbReference>
<feature type="signal peptide" evidence="2">
    <location>
        <begin position="1"/>
        <end position="17"/>
    </location>
</feature>
<dbReference type="Pfam" id="PF09923">
    <property type="entry name" value="DUF2155"/>
    <property type="match status" value="1"/>
</dbReference>
<comment type="caution">
    <text evidence="3">The sequence shown here is derived from an EMBL/GenBank/DDBJ whole genome shotgun (WGS) entry which is preliminary data.</text>
</comment>
<organism evidence="3 4">
    <name type="scientific">Lichenibacterium minor</name>
    <dbReference type="NCBI Taxonomy" id="2316528"/>
    <lineage>
        <taxon>Bacteria</taxon>
        <taxon>Pseudomonadati</taxon>
        <taxon>Pseudomonadota</taxon>
        <taxon>Alphaproteobacteria</taxon>
        <taxon>Hyphomicrobiales</taxon>
        <taxon>Lichenihabitantaceae</taxon>
        <taxon>Lichenibacterium</taxon>
    </lineage>
</organism>
<evidence type="ECO:0000256" key="1">
    <source>
        <dbReference type="SAM" id="MobiDB-lite"/>
    </source>
</evidence>